<dbReference type="GO" id="GO:0140097">
    <property type="term" value="F:catalytic activity, acting on DNA"/>
    <property type="evidence" value="ECO:0007669"/>
    <property type="project" value="UniProtKB-ARBA"/>
</dbReference>
<dbReference type="Gene3D" id="1.10.340.30">
    <property type="entry name" value="Hypothetical protein, domain 2"/>
    <property type="match status" value="1"/>
</dbReference>
<dbReference type="SMART" id="SM00525">
    <property type="entry name" value="FES"/>
    <property type="match status" value="1"/>
</dbReference>
<organism evidence="6 7">
    <name type="scientific">Noviherbaspirillum pedocola</name>
    <dbReference type="NCBI Taxonomy" id="2801341"/>
    <lineage>
        <taxon>Bacteria</taxon>
        <taxon>Pseudomonadati</taxon>
        <taxon>Pseudomonadota</taxon>
        <taxon>Betaproteobacteria</taxon>
        <taxon>Burkholderiales</taxon>
        <taxon>Oxalobacteraceae</taxon>
        <taxon>Noviherbaspirillum</taxon>
    </lineage>
</organism>
<gene>
    <name evidence="6" type="ORF">JJB74_26595</name>
</gene>
<proteinExistence type="predicted"/>
<dbReference type="InterPro" id="IPR003265">
    <property type="entry name" value="HhH-GPD_domain"/>
</dbReference>
<dbReference type="PANTHER" id="PTHR47203:SF1">
    <property type="entry name" value="HYPOTHETICAL BASE EXCISION DNA REPAIR PROTEIN (EUROFUNG)"/>
    <property type="match status" value="1"/>
</dbReference>
<evidence type="ECO:0000259" key="5">
    <source>
        <dbReference type="SMART" id="SM00478"/>
    </source>
</evidence>
<dbReference type="GO" id="GO:0006284">
    <property type="term" value="P:base-excision repair"/>
    <property type="evidence" value="ECO:0007669"/>
    <property type="project" value="InterPro"/>
</dbReference>
<evidence type="ECO:0000313" key="6">
    <source>
        <dbReference type="EMBL" id="MBK4738208.1"/>
    </source>
</evidence>
<dbReference type="InterPro" id="IPR011257">
    <property type="entry name" value="DNA_glycosylase"/>
</dbReference>
<evidence type="ECO:0000256" key="1">
    <source>
        <dbReference type="ARBA" id="ARBA00001966"/>
    </source>
</evidence>
<evidence type="ECO:0000256" key="2">
    <source>
        <dbReference type="ARBA" id="ARBA00022723"/>
    </source>
</evidence>
<sequence length="242" mass="26874">MPTRRPSAATVPDDALQAKALEVHTRLCREYGCPKLYFHELDPLSELVSSLLSHRTLNRDSALAYRTLRERFATWEEVRDAPTAAVQEAISAATWPEQKAPRLQAVLKALTEHGHGALDLDFLRELPVEAARDWLESLPGVGPKTSAAVISFSTMRGRALPVDSHHHRVAERLALIPKGMAVGPSHRVLEAQLPPEWDAQAVYDNHQVIMRHGKVVCTYRGPACERCVLLDLCPYGQARVDA</sequence>
<dbReference type="GO" id="GO:0051539">
    <property type="term" value="F:4 iron, 4 sulfur cluster binding"/>
    <property type="evidence" value="ECO:0007669"/>
    <property type="project" value="InterPro"/>
</dbReference>
<evidence type="ECO:0000256" key="3">
    <source>
        <dbReference type="ARBA" id="ARBA00023004"/>
    </source>
</evidence>
<keyword evidence="2" id="KW-0479">Metal-binding</keyword>
<dbReference type="RefSeq" id="WP_200597223.1">
    <property type="nucleotide sequence ID" value="NZ_JAEPBG010000018.1"/>
</dbReference>
<evidence type="ECO:0000313" key="7">
    <source>
        <dbReference type="Proteomes" id="UP000622890"/>
    </source>
</evidence>
<name>A0A934W9J7_9BURK</name>
<dbReference type="SMART" id="SM00478">
    <property type="entry name" value="ENDO3c"/>
    <property type="match status" value="1"/>
</dbReference>
<dbReference type="Gene3D" id="1.10.1670.10">
    <property type="entry name" value="Helix-hairpin-Helix base-excision DNA repair enzymes (C-terminal)"/>
    <property type="match status" value="1"/>
</dbReference>
<dbReference type="InterPro" id="IPR023170">
    <property type="entry name" value="HhH_base_excis_C"/>
</dbReference>
<dbReference type="GO" id="GO:0046872">
    <property type="term" value="F:metal ion binding"/>
    <property type="evidence" value="ECO:0007669"/>
    <property type="project" value="UniProtKB-KW"/>
</dbReference>
<protein>
    <recommendedName>
        <fullName evidence="5">HhH-GPD domain-containing protein</fullName>
    </recommendedName>
</protein>
<comment type="cofactor">
    <cofactor evidence="1">
        <name>[4Fe-4S] cluster</name>
        <dbReference type="ChEBI" id="CHEBI:49883"/>
    </cofactor>
</comment>
<dbReference type="CDD" id="cd00056">
    <property type="entry name" value="ENDO3c"/>
    <property type="match status" value="1"/>
</dbReference>
<keyword evidence="7" id="KW-1185">Reference proteome</keyword>
<keyword evidence="4" id="KW-0411">Iron-sulfur</keyword>
<reference evidence="6" key="1">
    <citation type="submission" date="2021-01" db="EMBL/GenBank/DDBJ databases">
        <title>Genome sequence of strain Noviherbaspirillum sp. DKR-6.</title>
        <authorList>
            <person name="Chaudhary D.K."/>
        </authorList>
    </citation>
    <scope>NUCLEOTIDE SEQUENCE</scope>
    <source>
        <strain evidence="6">DKR-6</strain>
    </source>
</reference>
<dbReference type="InterPro" id="IPR003651">
    <property type="entry name" value="Endonuclease3_FeS-loop_motif"/>
</dbReference>
<dbReference type="GO" id="GO:0016787">
    <property type="term" value="F:hydrolase activity"/>
    <property type="evidence" value="ECO:0007669"/>
    <property type="project" value="UniProtKB-ARBA"/>
</dbReference>
<comment type="caution">
    <text evidence="6">The sequence shown here is derived from an EMBL/GenBank/DDBJ whole genome shotgun (WGS) entry which is preliminary data.</text>
</comment>
<feature type="domain" description="HhH-GPD" evidence="5">
    <location>
        <begin position="52"/>
        <end position="215"/>
    </location>
</feature>
<dbReference type="SUPFAM" id="SSF48150">
    <property type="entry name" value="DNA-glycosylase"/>
    <property type="match status" value="1"/>
</dbReference>
<keyword evidence="3" id="KW-0408">Iron</keyword>
<accession>A0A934W9J7</accession>
<dbReference type="AlphaFoldDB" id="A0A934W9J7"/>
<dbReference type="Proteomes" id="UP000622890">
    <property type="component" value="Unassembled WGS sequence"/>
</dbReference>
<dbReference type="PIRSF" id="PIRSF001435">
    <property type="entry name" value="Nth"/>
    <property type="match status" value="1"/>
</dbReference>
<evidence type="ECO:0000256" key="4">
    <source>
        <dbReference type="ARBA" id="ARBA00023014"/>
    </source>
</evidence>
<dbReference type="EMBL" id="JAEPBG010000018">
    <property type="protein sequence ID" value="MBK4738208.1"/>
    <property type="molecule type" value="Genomic_DNA"/>
</dbReference>
<dbReference type="PANTHER" id="PTHR47203">
    <property type="match status" value="1"/>
</dbReference>